<feature type="signal peptide" evidence="2">
    <location>
        <begin position="1"/>
        <end position="18"/>
    </location>
</feature>
<gene>
    <name evidence="3" type="ORF">MU846_13200</name>
</gene>
<evidence type="ECO:0008006" key="5">
    <source>
        <dbReference type="Google" id="ProtNLM"/>
    </source>
</evidence>
<dbReference type="RefSeq" id="WP_246953500.1">
    <property type="nucleotide sequence ID" value="NZ_JALKII010000011.1"/>
</dbReference>
<accession>A0ABT0EA76</accession>
<protein>
    <recommendedName>
        <fullName evidence="5">Tetratricopeptide repeat protein</fullName>
    </recommendedName>
</protein>
<dbReference type="EMBL" id="JALKII010000011">
    <property type="protein sequence ID" value="MCK0538665.1"/>
    <property type="molecule type" value="Genomic_DNA"/>
</dbReference>
<dbReference type="Proteomes" id="UP001165524">
    <property type="component" value="Unassembled WGS sequence"/>
</dbReference>
<reference evidence="3" key="1">
    <citation type="submission" date="2022-04" db="EMBL/GenBank/DDBJ databases">
        <title>Alcanivorax sp. CY1518 draft genome sequence.</title>
        <authorList>
            <person name="Zhao G."/>
            <person name="An M."/>
        </authorList>
    </citation>
    <scope>NUCLEOTIDE SEQUENCE</scope>
    <source>
        <strain evidence="3">CY1518</strain>
    </source>
</reference>
<proteinExistence type="predicted"/>
<evidence type="ECO:0000313" key="3">
    <source>
        <dbReference type="EMBL" id="MCK0538665.1"/>
    </source>
</evidence>
<feature type="compositionally biased region" description="Basic and acidic residues" evidence="1">
    <location>
        <begin position="138"/>
        <end position="148"/>
    </location>
</feature>
<organism evidence="3 4">
    <name type="scientific">Alcanivorax quisquiliarum</name>
    <dbReference type="NCBI Taxonomy" id="2933565"/>
    <lineage>
        <taxon>Bacteria</taxon>
        <taxon>Pseudomonadati</taxon>
        <taxon>Pseudomonadota</taxon>
        <taxon>Gammaproteobacteria</taxon>
        <taxon>Oceanospirillales</taxon>
        <taxon>Alcanivoracaceae</taxon>
        <taxon>Alcanivorax</taxon>
    </lineage>
</organism>
<dbReference type="InterPro" id="IPR011990">
    <property type="entry name" value="TPR-like_helical_dom_sf"/>
</dbReference>
<comment type="caution">
    <text evidence="3">The sequence shown here is derived from an EMBL/GenBank/DDBJ whole genome shotgun (WGS) entry which is preliminary data.</text>
</comment>
<evidence type="ECO:0000256" key="2">
    <source>
        <dbReference type="SAM" id="SignalP"/>
    </source>
</evidence>
<keyword evidence="4" id="KW-1185">Reference proteome</keyword>
<feature type="region of interest" description="Disordered" evidence="1">
    <location>
        <begin position="129"/>
        <end position="155"/>
    </location>
</feature>
<name>A0ABT0EA76_9GAMM</name>
<dbReference type="SUPFAM" id="SSF48452">
    <property type="entry name" value="TPR-like"/>
    <property type="match status" value="1"/>
</dbReference>
<evidence type="ECO:0000256" key="1">
    <source>
        <dbReference type="SAM" id="MobiDB-lite"/>
    </source>
</evidence>
<dbReference type="Gene3D" id="1.25.40.10">
    <property type="entry name" value="Tetratricopeptide repeat domain"/>
    <property type="match status" value="1"/>
</dbReference>
<keyword evidence="2" id="KW-0732">Signal</keyword>
<dbReference type="PROSITE" id="PS51257">
    <property type="entry name" value="PROKAR_LIPOPROTEIN"/>
    <property type="match status" value="1"/>
</dbReference>
<evidence type="ECO:0000313" key="4">
    <source>
        <dbReference type="Proteomes" id="UP001165524"/>
    </source>
</evidence>
<sequence length="155" mass="16272">MVSPLVRLIALAGLLALAGCTLTPPTTTAPRDDMPVGIQDSSPAHSLLASARNARSRGDTGAAGRYLERALSMAGAGEATVLYRELAELRLAEGKPRDAEGLALRALREAPANAEWRAGLWDILATARQRQGNTDGSEAARAEAEKLRGSQMGAR</sequence>
<feature type="chain" id="PRO_5045051571" description="Tetratricopeptide repeat protein" evidence="2">
    <location>
        <begin position="19"/>
        <end position="155"/>
    </location>
</feature>